<feature type="compositionally biased region" description="Low complexity" evidence="2">
    <location>
        <begin position="860"/>
        <end position="873"/>
    </location>
</feature>
<feature type="region of interest" description="Disordered" evidence="2">
    <location>
        <begin position="595"/>
        <end position="636"/>
    </location>
</feature>
<organism evidence="3 4">
    <name type="scientific">Cetraspora pellucida</name>
    <dbReference type="NCBI Taxonomy" id="1433469"/>
    <lineage>
        <taxon>Eukaryota</taxon>
        <taxon>Fungi</taxon>
        <taxon>Fungi incertae sedis</taxon>
        <taxon>Mucoromycota</taxon>
        <taxon>Glomeromycotina</taxon>
        <taxon>Glomeromycetes</taxon>
        <taxon>Diversisporales</taxon>
        <taxon>Gigasporaceae</taxon>
        <taxon>Cetraspora</taxon>
    </lineage>
</organism>
<dbReference type="EMBL" id="CAJVQA010035861">
    <property type="protein sequence ID" value="CAG8807747.1"/>
    <property type="molecule type" value="Genomic_DNA"/>
</dbReference>
<feature type="compositionally biased region" description="Basic residues" evidence="2">
    <location>
        <begin position="610"/>
        <end position="632"/>
    </location>
</feature>
<protein>
    <submittedName>
        <fullName evidence="3">6693_t:CDS:1</fullName>
    </submittedName>
</protein>
<keyword evidence="1" id="KW-0175">Coiled coil</keyword>
<feature type="compositionally biased region" description="Basic and acidic residues" evidence="2">
    <location>
        <begin position="841"/>
        <end position="855"/>
    </location>
</feature>
<reference evidence="3" key="1">
    <citation type="submission" date="2021-06" db="EMBL/GenBank/DDBJ databases">
        <authorList>
            <person name="Kallberg Y."/>
            <person name="Tangrot J."/>
            <person name="Rosling A."/>
        </authorList>
    </citation>
    <scope>NUCLEOTIDE SEQUENCE</scope>
    <source>
        <strain evidence="3">FL966</strain>
    </source>
</reference>
<name>A0A9N9PB46_9GLOM</name>
<evidence type="ECO:0000256" key="1">
    <source>
        <dbReference type="SAM" id="Coils"/>
    </source>
</evidence>
<evidence type="ECO:0000313" key="3">
    <source>
        <dbReference type="EMBL" id="CAG8807747.1"/>
    </source>
</evidence>
<dbReference type="Proteomes" id="UP000789759">
    <property type="component" value="Unassembled WGS sequence"/>
</dbReference>
<feature type="non-terminal residue" evidence="3">
    <location>
        <position position="873"/>
    </location>
</feature>
<evidence type="ECO:0000256" key="2">
    <source>
        <dbReference type="SAM" id="MobiDB-lite"/>
    </source>
</evidence>
<evidence type="ECO:0000313" key="4">
    <source>
        <dbReference type="Proteomes" id="UP000789759"/>
    </source>
</evidence>
<dbReference type="OrthoDB" id="2364622at2759"/>
<feature type="region of interest" description="Disordered" evidence="2">
    <location>
        <begin position="822"/>
        <end position="873"/>
    </location>
</feature>
<dbReference type="AlphaFoldDB" id="A0A9N9PB46"/>
<feature type="coiled-coil region" evidence="1">
    <location>
        <begin position="86"/>
        <end position="113"/>
    </location>
</feature>
<keyword evidence="4" id="KW-1185">Reference proteome</keyword>
<feature type="coiled-coil region" evidence="1">
    <location>
        <begin position="184"/>
        <end position="243"/>
    </location>
</feature>
<accession>A0A9N9PB46</accession>
<comment type="caution">
    <text evidence="3">The sequence shown here is derived from an EMBL/GenBank/DDBJ whole genome shotgun (WGS) entry which is preliminary data.</text>
</comment>
<proteinExistence type="predicted"/>
<sequence>LNEKIKILILYKNGNDNIDRFEESLLCNMAQPGSPRLSLPENQAMIQNHRIQREVNNIRQYFQSPTTITLTINGIIDYLNIISDAGNRLERLLTNLQTQIADSQTQLATLQNDYDLLYQAYRAHKLNYHLLKATCIEKNKHISELLQEKFVACLLNRQFQIQAQQNSQQLQDCKTDGAITTHLLNLTTNRYNKWKNKCKTLENDLLLADVQLDNKWGKWKTRAQNSEQLINNLNQQILALQYNLPNMVTVAGDLTSIASLIAQIPNYSGQIPPDEWYQRINQILTLSSITAGTFNNALRADILKSKMSGKYTNIPAQYPIGTNIDTPARFIVWLYHKYQTETVGTQQVATQRLAQEKFLPFDNPESYEARICPLLLGVADGDANILGLLKGHLSGELYTWMKIANPLGINAFFTELKNMWLECPPNLYKGSIPDQISQTPTVNIQNKSHSNSSSIFRAELDSMIKSQLALVPTTSIQSLQHQKTQALQSQQKQPDFSDYLRVPNKYMPERPPDGYSVNSEKFIHCDLINPTPSASQIIESLANDLYKKVSDMFLAKPVQSKKNIEVDSDEELADCMGKLSINKALSKGFEAGVHAGKKKVNQKSSSSKSLSKKVSKSHKINKEPKSHKRGRSKQTVLEQTIRKIIQSELKDILPSLLQELNFNNEKSYHIQDNNYRELAPEISNSDEDETLDDPMEIDFVCQKEPDTGIVTIPCKIKHLKIPAMIIDSRAETEIITEDIVKCINGKIDRSVKYDLSSIATVPIESIGIVRNLPITLTPDCTIYEDFVVIHHNGKDHIFPVTMHKVKNKLEVNYATATQDGSHNEDTILSKPLGSDQISQKVDSDKNDSIPLEEWHAPAGFSSDSVDSSFKKNA</sequence>
<gene>
    <name evidence="3" type="ORF">CPELLU_LOCUS18322</name>
</gene>